<keyword evidence="2" id="KW-1185">Reference proteome</keyword>
<gene>
    <name evidence="1" type="ORF">OCTVUL_1B018841</name>
</gene>
<evidence type="ECO:0000313" key="1">
    <source>
        <dbReference type="EMBL" id="CAI9725697.1"/>
    </source>
</evidence>
<proteinExistence type="predicted"/>
<dbReference type="AlphaFoldDB" id="A0AA36B2G8"/>
<dbReference type="EMBL" id="OX597820">
    <property type="protein sequence ID" value="CAI9725697.1"/>
    <property type="molecule type" value="Genomic_DNA"/>
</dbReference>
<sequence length="146" mass="16524">MVDTRYKFHLQNKVTRTTTDNGKNFVKAFMQFDTEVELLPDIHEAAADPPVEGVDLDLDLEAGDADEAEYISVDAVLDESSGLGHNLPMHMKRAAHTFCLVASEMPTRLLTALRSSQPTERPCPRHSNCGICRFAARWRQTTFWMR</sequence>
<accession>A0AA36B2G8</accession>
<reference evidence="1" key="1">
    <citation type="submission" date="2023-08" db="EMBL/GenBank/DDBJ databases">
        <authorList>
            <person name="Alioto T."/>
            <person name="Alioto T."/>
            <person name="Gomez Garrido J."/>
        </authorList>
    </citation>
    <scope>NUCLEOTIDE SEQUENCE</scope>
</reference>
<organism evidence="1 2">
    <name type="scientific">Octopus vulgaris</name>
    <name type="common">Common octopus</name>
    <dbReference type="NCBI Taxonomy" id="6645"/>
    <lineage>
        <taxon>Eukaryota</taxon>
        <taxon>Metazoa</taxon>
        <taxon>Spiralia</taxon>
        <taxon>Lophotrochozoa</taxon>
        <taxon>Mollusca</taxon>
        <taxon>Cephalopoda</taxon>
        <taxon>Coleoidea</taxon>
        <taxon>Octopodiformes</taxon>
        <taxon>Octopoda</taxon>
        <taxon>Incirrata</taxon>
        <taxon>Octopodidae</taxon>
        <taxon>Octopus</taxon>
    </lineage>
</organism>
<name>A0AA36B2G8_OCTVU</name>
<evidence type="ECO:0000313" key="2">
    <source>
        <dbReference type="Proteomes" id="UP001162480"/>
    </source>
</evidence>
<protein>
    <submittedName>
        <fullName evidence="1">Uncharacterized protein</fullName>
    </submittedName>
</protein>
<dbReference type="Proteomes" id="UP001162480">
    <property type="component" value="Chromosome 7"/>
</dbReference>